<protein>
    <recommendedName>
        <fullName evidence="3">Peptidase S1 domain-containing protein</fullName>
    </recommendedName>
</protein>
<proteinExistence type="predicted"/>
<dbReference type="Proteomes" id="UP000053660">
    <property type="component" value="Unassembled WGS sequence"/>
</dbReference>
<dbReference type="InterPro" id="IPR043504">
    <property type="entry name" value="Peptidase_S1_PA_chymotrypsin"/>
</dbReference>
<gene>
    <name evidence="1" type="ORF">OESDEN_03373</name>
</gene>
<evidence type="ECO:0000313" key="2">
    <source>
        <dbReference type="Proteomes" id="UP000053660"/>
    </source>
</evidence>
<evidence type="ECO:0008006" key="3">
    <source>
        <dbReference type="Google" id="ProtNLM"/>
    </source>
</evidence>
<dbReference type="EMBL" id="KN549614">
    <property type="protein sequence ID" value="KHJ96661.1"/>
    <property type="molecule type" value="Genomic_DNA"/>
</dbReference>
<name>A0A0B1TKS1_OESDE</name>
<accession>A0A0B1TKS1</accession>
<dbReference type="AlphaFoldDB" id="A0A0B1TKS1"/>
<reference evidence="1 2" key="1">
    <citation type="submission" date="2014-03" db="EMBL/GenBank/DDBJ databases">
        <title>Draft genome of the hookworm Oesophagostomum dentatum.</title>
        <authorList>
            <person name="Mitreva M."/>
        </authorList>
    </citation>
    <scope>NUCLEOTIDE SEQUENCE [LARGE SCALE GENOMIC DNA]</scope>
    <source>
        <strain evidence="1 2">OD-Hann</strain>
    </source>
</reference>
<dbReference type="OrthoDB" id="7754674at2759"/>
<keyword evidence="2" id="KW-1185">Reference proteome</keyword>
<organism evidence="1 2">
    <name type="scientific">Oesophagostomum dentatum</name>
    <name type="common">Nodular worm</name>
    <dbReference type="NCBI Taxonomy" id="61180"/>
    <lineage>
        <taxon>Eukaryota</taxon>
        <taxon>Metazoa</taxon>
        <taxon>Ecdysozoa</taxon>
        <taxon>Nematoda</taxon>
        <taxon>Chromadorea</taxon>
        <taxon>Rhabditida</taxon>
        <taxon>Rhabditina</taxon>
        <taxon>Rhabditomorpha</taxon>
        <taxon>Strongyloidea</taxon>
        <taxon>Strongylidae</taxon>
        <taxon>Oesophagostomum</taxon>
    </lineage>
</organism>
<dbReference type="SUPFAM" id="SSF50494">
    <property type="entry name" value="Trypsin-like serine proteases"/>
    <property type="match status" value="1"/>
</dbReference>
<evidence type="ECO:0000313" key="1">
    <source>
        <dbReference type="EMBL" id="KHJ96661.1"/>
    </source>
</evidence>
<dbReference type="InterPro" id="IPR009003">
    <property type="entry name" value="Peptidase_S1_PA"/>
</dbReference>
<dbReference type="Gene3D" id="2.40.10.10">
    <property type="entry name" value="Trypsin-like serine proteases"/>
    <property type="match status" value="1"/>
</dbReference>
<sequence length="76" mass="8671">MLRNNDGRWYQIGITSFGINTGPGYYDQNMAPGIYTRVSSYCDFIKRSTKGEVPCDSGDCQLRIFVLFVMLLLHLL</sequence>